<keyword evidence="1" id="KW-0472">Membrane</keyword>
<gene>
    <name evidence="2" type="ORF">SAMN02745218_01218</name>
</gene>
<name>A0A1M4XZ31_9FIRM</name>
<organism evidence="2 3">
    <name type="scientific">Desulfofundulus australicus DSM 11792</name>
    <dbReference type="NCBI Taxonomy" id="1121425"/>
    <lineage>
        <taxon>Bacteria</taxon>
        <taxon>Bacillati</taxon>
        <taxon>Bacillota</taxon>
        <taxon>Clostridia</taxon>
        <taxon>Eubacteriales</taxon>
        <taxon>Peptococcaceae</taxon>
        <taxon>Desulfofundulus</taxon>
    </lineage>
</organism>
<dbReference type="RefSeq" id="WP_073164151.1">
    <property type="nucleotide sequence ID" value="NZ_FQUW01000012.1"/>
</dbReference>
<accession>A0A1M4XZ31</accession>
<evidence type="ECO:0000313" key="3">
    <source>
        <dbReference type="Proteomes" id="UP000184196"/>
    </source>
</evidence>
<dbReference type="EMBL" id="FQUW01000012">
    <property type="protein sequence ID" value="SHE98596.1"/>
    <property type="molecule type" value="Genomic_DNA"/>
</dbReference>
<sequence length="104" mass="11768">MREYMVPFSTKGEDRLFFSLTARQCLWLAGGLMLGLAAVFIPAAAFRVPFPAALAFAPLGLPFLGAGAYLALRKVRDYDHDVGADVYLFRKLHYRFRSHDYILH</sequence>
<feature type="transmembrane region" description="Helical" evidence="1">
    <location>
        <begin position="25"/>
        <end position="46"/>
    </location>
</feature>
<keyword evidence="1" id="KW-0812">Transmembrane</keyword>
<dbReference type="AlphaFoldDB" id="A0A1M4XZ31"/>
<dbReference type="InterPro" id="IPR024414">
    <property type="entry name" value="Uncharacterised_PrgI"/>
</dbReference>
<feature type="transmembrane region" description="Helical" evidence="1">
    <location>
        <begin position="52"/>
        <end position="72"/>
    </location>
</feature>
<keyword evidence="3" id="KW-1185">Reference proteome</keyword>
<reference evidence="3" key="1">
    <citation type="submission" date="2016-11" db="EMBL/GenBank/DDBJ databases">
        <authorList>
            <person name="Varghese N."/>
            <person name="Submissions S."/>
        </authorList>
    </citation>
    <scope>NUCLEOTIDE SEQUENCE [LARGE SCALE GENOMIC DNA]</scope>
    <source>
        <strain evidence="3">DSM 11792</strain>
    </source>
</reference>
<keyword evidence="1" id="KW-1133">Transmembrane helix</keyword>
<dbReference type="Proteomes" id="UP000184196">
    <property type="component" value="Unassembled WGS sequence"/>
</dbReference>
<evidence type="ECO:0000313" key="2">
    <source>
        <dbReference type="EMBL" id="SHE98596.1"/>
    </source>
</evidence>
<dbReference type="Pfam" id="PF12666">
    <property type="entry name" value="PrgI"/>
    <property type="match status" value="1"/>
</dbReference>
<proteinExistence type="predicted"/>
<protein>
    <submittedName>
        <fullName evidence="2">PrgI family protein</fullName>
    </submittedName>
</protein>
<evidence type="ECO:0000256" key="1">
    <source>
        <dbReference type="SAM" id="Phobius"/>
    </source>
</evidence>